<keyword evidence="15" id="KW-0966">Cell projection</keyword>
<evidence type="ECO:0000256" key="12">
    <source>
        <dbReference type="ARBA" id="ARBA00025078"/>
    </source>
</evidence>
<keyword evidence="9 14" id="KW-1133">Transmembrane helix</keyword>
<keyword evidence="11" id="KW-1006">Bacterial flagellum protein export</keyword>
<evidence type="ECO:0000256" key="7">
    <source>
        <dbReference type="ARBA" id="ARBA00022795"/>
    </source>
</evidence>
<feature type="region of interest" description="Disordered" evidence="13">
    <location>
        <begin position="1"/>
        <end position="22"/>
    </location>
</feature>
<feature type="transmembrane region" description="Helical" evidence="14">
    <location>
        <begin position="32"/>
        <end position="49"/>
    </location>
</feature>
<dbReference type="GO" id="GO:0044781">
    <property type="term" value="P:bacterial-type flagellum organization"/>
    <property type="evidence" value="ECO:0007669"/>
    <property type="project" value="UniProtKB-KW"/>
</dbReference>
<keyword evidence="8" id="KW-0653">Protein transport</keyword>
<dbReference type="PANTHER" id="PTHR30531">
    <property type="entry name" value="FLAGELLAR BIOSYNTHETIC PROTEIN FLHB"/>
    <property type="match status" value="1"/>
</dbReference>
<keyword evidence="15" id="KW-0282">Flagellum</keyword>
<keyword evidence="16" id="KW-1185">Reference proteome</keyword>
<keyword evidence="15" id="KW-0969">Cilium</keyword>
<comment type="similarity">
    <text evidence="2">Belongs to the type III secretion exporter family.</text>
</comment>
<dbReference type="OrthoDB" id="9807950at2"/>
<evidence type="ECO:0000256" key="13">
    <source>
        <dbReference type="SAM" id="MobiDB-lite"/>
    </source>
</evidence>
<organism evidence="15 16">
    <name type="scientific">Rubrivivax albus</name>
    <dbReference type="NCBI Taxonomy" id="2499835"/>
    <lineage>
        <taxon>Bacteria</taxon>
        <taxon>Pseudomonadati</taxon>
        <taxon>Pseudomonadota</taxon>
        <taxon>Betaproteobacteria</taxon>
        <taxon>Burkholderiales</taxon>
        <taxon>Sphaerotilaceae</taxon>
        <taxon>Rubrivivax</taxon>
    </lineage>
</organism>
<evidence type="ECO:0000256" key="9">
    <source>
        <dbReference type="ARBA" id="ARBA00022989"/>
    </source>
</evidence>
<evidence type="ECO:0000256" key="14">
    <source>
        <dbReference type="SAM" id="Phobius"/>
    </source>
</evidence>
<evidence type="ECO:0000256" key="11">
    <source>
        <dbReference type="ARBA" id="ARBA00023225"/>
    </source>
</evidence>
<feature type="transmembrane region" description="Helical" evidence="14">
    <location>
        <begin position="184"/>
        <end position="206"/>
    </location>
</feature>
<evidence type="ECO:0000256" key="1">
    <source>
        <dbReference type="ARBA" id="ARBA00004651"/>
    </source>
</evidence>
<feature type="compositionally biased region" description="Basic and acidic residues" evidence="13">
    <location>
        <begin position="1"/>
        <end position="10"/>
    </location>
</feature>
<gene>
    <name evidence="15" type="ORF">ENE75_05630</name>
</gene>
<feature type="transmembrane region" description="Helical" evidence="14">
    <location>
        <begin position="84"/>
        <end position="113"/>
    </location>
</feature>
<evidence type="ECO:0000256" key="8">
    <source>
        <dbReference type="ARBA" id="ARBA00022927"/>
    </source>
</evidence>
<dbReference type="EMBL" id="SACT01000001">
    <property type="protein sequence ID" value="RVT54330.1"/>
    <property type="molecule type" value="Genomic_DNA"/>
</dbReference>
<comment type="subcellular location">
    <subcellularLocation>
        <location evidence="1">Cell membrane</location>
        <topology evidence="1">Multi-pass membrane protein</topology>
    </subcellularLocation>
</comment>
<evidence type="ECO:0000256" key="6">
    <source>
        <dbReference type="ARBA" id="ARBA00022692"/>
    </source>
</evidence>
<comment type="function">
    <text evidence="12">Required for formation of the rod structure in the basal body of the flagellar apparatus. Together with FliI and FliH, may constitute the export apparatus of flagellin.</text>
</comment>
<evidence type="ECO:0000256" key="4">
    <source>
        <dbReference type="ARBA" id="ARBA00022448"/>
    </source>
</evidence>
<evidence type="ECO:0000313" key="15">
    <source>
        <dbReference type="EMBL" id="RVT54330.1"/>
    </source>
</evidence>
<feature type="transmembrane region" description="Helical" evidence="14">
    <location>
        <begin position="145"/>
        <end position="164"/>
    </location>
</feature>
<keyword evidence="10 14" id="KW-0472">Membrane</keyword>
<dbReference type="GO" id="GO:0009306">
    <property type="term" value="P:protein secretion"/>
    <property type="evidence" value="ECO:0007669"/>
    <property type="project" value="InterPro"/>
</dbReference>
<evidence type="ECO:0000256" key="10">
    <source>
        <dbReference type="ARBA" id="ARBA00023136"/>
    </source>
</evidence>
<dbReference type="PRINTS" id="PR00950">
    <property type="entry name" value="TYPE3IMSPROT"/>
</dbReference>
<evidence type="ECO:0000313" key="16">
    <source>
        <dbReference type="Proteomes" id="UP000288178"/>
    </source>
</evidence>
<dbReference type="InterPro" id="IPR006135">
    <property type="entry name" value="T3SS_substrate_exporter"/>
</dbReference>
<dbReference type="Gene3D" id="3.40.1690.10">
    <property type="entry name" value="secretion proteins EscU"/>
    <property type="match status" value="1"/>
</dbReference>
<dbReference type="AlphaFoldDB" id="A0A3S2TQ11"/>
<reference evidence="15 16" key="1">
    <citation type="submission" date="2019-01" db="EMBL/GenBank/DDBJ databases">
        <authorList>
            <person name="Chen W.-M."/>
        </authorList>
    </citation>
    <scope>NUCLEOTIDE SEQUENCE [LARGE SCALE GENOMIC DNA]</scope>
    <source>
        <strain evidence="15 16">ICH-3</strain>
    </source>
</reference>
<dbReference type="InterPro" id="IPR029025">
    <property type="entry name" value="T3SS_substrate_exporter_C"/>
</dbReference>
<dbReference type="RefSeq" id="WP_128196420.1">
    <property type="nucleotide sequence ID" value="NZ_SACT01000001.1"/>
</dbReference>
<name>A0A3S2TQ11_9BURK</name>
<dbReference type="PANTHER" id="PTHR30531:SF12">
    <property type="entry name" value="FLAGELLAR BIOSYNTHETIC PROTEIN FLHB"/>
    <property type="match status" value="1"/>
</dbReference>
<keyword evidence="6 14" id="KW-0812">Transmembrane</keyword>
<keyword evidence="5" id="KW-1003">Cell membrane</keyword>
<dbReference type="GO" id="GO:0005886">
    <property type="term" value="C:plasma membrane"/>
    <property type="evidence" value="ECO:0007669"/>
    <property type="project" value="UniProtKB-SubCell"/>
</dbReference>
<dbReference type="Pfam" id="PF01312">
    <property type="entry name" value="Bac_export_2"/>
    <property type="match status" value="1"/>
</dbReference>
<keyword evidence="4" id="KW-0813">Transport</keyword>
<evidence type="ECO:0000256" key="3">
    <source>
        <dbReference type="ARBA" id="ARBA00021622"/>
    </source>
</evidence>
<dbReference type="Proteomes" id="UP000288178">
    <property type="component" value="Unassembled WGS sequence"/>
</dbReference>
<keyword evidence="7" id="KW-1005">Bacterial flagellum biogenesis</keyword>
<sequence>MADSAQDKRLPATGRKISKAKKEGQVARSRDLGHFVAFAAGGALIVGLARPLTDWLVALVGQGLRFDHAAATDPAAMSALMADLAWQMLLFVVPLGVLLAAVAVAAGALSGGWNFTLKPLRPKLEKLDPIAGLGRLFSKQQFVPTLKACGLALLLFALGGWYLSDRSQDFVLLLGQPLPSALAGAGQMLLDGLLLAVAVLAVFSLVDVPLQRWLLAENLKMSHEEVKQEHKETEGNTEVKGKMKALMRQRARKRMLAAVLQADIVVMNPTHYAVALKYDEAGSGAPRVVAKGTDRLAFKIREVAMEARVPVLQAPPLARALYAHCELDQEIPGPLFAAVAQVLAWVYQLRAAVAAGLPLPDAPGAISVPPELDPLNKKRAGA</sequence>
<evidence type="ECO:0000256" key="2">
    <source>
        <dbReference type="ARBA" id="ARBA00010690"/>
    </source>
</evidence>
<protein>
    <recommendedName>
        <fullName evidence="3">Flagellar biosynthetic protein FlhB</fullName>
    </recommendedName>
</protein>
<dbReference type="SUPFAM" id="SSF160544">
    <property type="entry name" value="EscU C-terminal domain-like"/>
    <property type="match status" value="1"/>
</dbReference>
<accession>A0A3S2TQ11</accession>
<comment type="caution">
    <text evidence="15">The sequence shown here is derived from an EMBL/GenBank/DDBJ whole genome shotgun (WGS) entry which is preliminary data.</text>
</comment>
<evidence type="ECO:0000256" key="5">
    <source>
        <dbReference type="ARBA" id="ARBA00022475"/>
    </source>
</evidence>
<proteinExistence type="inferred from homology"/>
<dbReference type="FunFam" id="3.40.1690.10:FF:000001">
    <property type="entry name" value="Flagellar biosynthetic protein FlhB"/>
    <property type="match status" value="1"/>
</dbReference>